<evidence type="ECO:0000256" key="2">
    <source>
        <dbReference type="ARBA" id="ARBA00021776"/>
    </source>
</evidence>
<dbReference type="Gene3D" id="3.40.1230.10">
    <property type="entry name" value="MTH938-like"/>
    <property type="match status" value="1"/>
</dbReference>
<protein>
    <recommendedName>
        <fullName evidence="2">NADH dehydrogenase [ubiquinone] 1 alpha subcomplex assembly factor 3</fullName>
    </recommendedName>
</protein>
<keyword evidence="3" id="KW-0496">Mitochondrion</keyword>
<dbReference type="AlphaFoldDB" id="A0AAN9BAN4"/>
<dbReference type="EMBL" id="JBAMIC010000010">
    <property type="protein sequence ID" value="KAK7101818.1"/>
    <property type="molecule type" value="Genomic_DNA"/>
</dbReference>
<evidence type="ECO:0000256" key="5">
    <source>
        <dbReference type="SAM" id="MobiDB-lite"/>
    </source>
</evidence>
<proteinExistence type="inferred from homology"/>
<reference evidence="6 7" key="1">
    <citation type="submission" date="2024-02" db="EMBL/GenBank/DDBJ databases">
        <title>Chromosome-scale genome assembly of the rough periwinkle Littorina saxatilis.</title>
        <authorList>
            <person name="De Jode A."/>
            <person name="Faria R."/>
            <person name="Formenti G."/>
            <person name="Sims Y."/>
            <person name="Smith T.P."/>
            <person name="Tracey A."/>
            <person name="Wood J.M.D."/>
            <person name="Zagrodzka Z.B."/>
            <person name="Johannesson K."/>
            <person name="Butlin R.K."/>
            <person name="Leder E.H."/>
        </authorList>
    </citation>
    <scope>NUCLEOTIDE SEQUENCE [LARGE SCALE GENOMIC DNA]</scope>
    <source>
        <strain evidence="6">Snail1</strain>
        <tissue evidence="6">Muscle</tissue>
    </source>
</reference>
<dbReference type="CDD" id="cd05125">
    <property type="entry name" value="Mth938_2P1-like"/>
    <property type="match status" value="1"/>
</dbReference>
<dbReference type="InterPro" id="IPR034095">
    <property type="entry name" value="NDUF3"/>
</dbReference>
<feature type="region of interest" description="Disordered" evidence="5">
    <location>
        <begin position="225"/>
        <end position="251"/>
    </location>
</feature>
<accession>A0AAN9BAN4</accession>
<evidence type="ECO:0000313" key="7">
    <source>
        <dbReference type="Proteomes" id="UP001374579"/>
    </source>
</evidence>
<organism evidence="6 7">
    <name type="scientific">Littorina saxatilis</name>
    <dbReference type="NCBI Taxonomy" id="31220"/>
    <lineage>
        <taxon>Eukaryota</taxon>
        <taxon>Metazoa</taxon>
        <taxon>Spiralia</taxon>
        <taxon>Lophotrochozoa</taxon>
        <taxon>Mollusca</taxon>
        <taxon>Gastropoda</taxon>
        <taxon>Caenogastropoda</taxon>
        <taxon>Littorinimorpha</taxon>
        <taxon>Littorinoidea</taxon>
        <taxon>Littorinidae</taxon>
        <taxon>Littorina</taxon>
    </lineage>
</organism>
<gene>
    <name evidence="6" type="ORF">V1264_020143</name>
</gene>
<comment type="similarity">
    <text evidence="4">Belongs to the NDUFAF3 family.</text>
</comment>
<dbReference type="PANTHER" id="PTHR21192">
    <property type="entry name" value="NUCLEAR PROTEIN E3-3"/>
    <property type="match status" value="1"/>
</dbReference>
<dbReference type="SUPFAM" id="SSF64076">
    <property type="entry name" value="MTH938-like"/>
    <property type="match status" value="1"/>
</dbReference>
<dbReference type="InterPro" id="IPR036748">
    <property type="entry name" value="MTH938-like_sf"/>
</dbReference>
<name>A0AAN9BAN4_9CAEN</name>
<evidence type="ECO:0000256" key="1">
    <source>
        <dbReference type="ARBA" id="ARBA00004173"/>
    </source>
</evidence>
<dbReference type="Proteomes" id="UP001374579">
    <property type="component" value="Unassembled WGS sequence"/>
</dbReference>
<dbReference type="GO" id="GO:0032981">
    <property type="term" value="P:mitochondrial respiratory chain complex I assembly"/>
    <property type="evidence" value="ECO:0007669"/>
    <property type="project" value="InterPro"/>
</dbReference>
<sequence>MVLISRLSRFLVRNVRSSLRASVRHYDPETGGEEIRSTTVTMLSKEDDDYLYVEAYSNVGFKLSNGFRIVGPCVLFPRSILHWAIGGTHELNEDSLSLFPLLEPKLDLLVLGVGDHGAKYDKSIVRYLRSNNINVEILPTDQACSTFNFLNAERRIVAAAMIPPTYMNLDRDDEDLHIRARLEAEENLYELKSGFGDQPLIDESDPVLKGVKEKVFPALGLNVKKETETGKAKEEGRKSKDSDRDKNKKGS</sequence>
<evidence type="ECO:0000313" key="6">
    <source>
        <dbReference type="EMBL" id="KAK7101818.1"/>
    </source>
</evidence>
<dbReference type="PANTHER" id="PTHR21192:SF2">
    <property type="entry name" value="NADH DEHYDROGENASE [UBIQUINONE] 1 ALPHA SUBCOMPLEX ASSEMBLY FACTOR 3"/>
    <property type="match status" value="1"/>
</dbReference>
<dbReference type="GO" id="GO:0005743">
    <property type="term" value="C:mitochondrial inner membrane"/>
    <property type="evidence" value="ECO:0007669"/>
    <property type="project" value="TreeGrafter"/>
</dbReference>
<keyword evidence="7" id="KW-1185">Reference proteome</keyword>
<comment type="subcellular location">
    <subcellularLocation>
        <location evidence="1">Mitochondrion</location>
    </subcellularLocation>
</comment>
<dbReference type="InterPro" id="IPR007523">
    <property type="entry name" value="NDUFAF3/AAMDC"/>
</dbReference>
<evidence type="ECO:0000256" key="3">
    <source>
        <dbReference type="ARBA" id="ARBA00023128"/>
    </source>
</evidence>
<evidence type="ECO:0000256" key="4">
    <source>
        <dbReference type="ARBA" id="ARBA00049984"/>
    </source>
</evidence>
<dbReference type="Pfam" id="PF04430">
    <property type="entry name" value="DUF498"/>
    <property type="match status" value="1"/>
</dbReference>
<comment type="caution">
    <text evidence="6">The sequence shown here is derived from an EMBL/GenBank/DDBJ whole genome shotgun (WGS) entry which is preliminary data.</text>
</comment>